<evidence type="ECO:0000256" key="2">
    <source>
        <dbReference type="SAM" id="Phobius"/>
    </source>
</evidence>
<keyword evidence="2" id="KW-0472">Membrane</keyword>
<evidence type="ECO:0000313" key="4">
    <source>
        <dbReference type="Proteomes" id="UP000030647"/>
    </source>
</evidence>
<evidence type="ECO:0000256" key="1">
    <source>
        <dbReference type="SAM" id="MobiDB-lite"/>
    </source>
</evidence>
<feature type="transmembrane region" description="Helical" evidence="2">
    <location>
        <begin position="6"/>
        <end position="26"/>
    </location>
</feature>
<feature type="region of interest" description="Disordered" evidence="1">
    <location>
        <begin position="148"/>
        <end position="171"/>
    </location>
</feature>
<name>U4THM0_9LACO</name>
<dbReference type="RefSeq" id="WP_022531064.1">
    <property type="nucleotide sequence ID" value="NZ_KI271625.1"/>
</dbReference>
<accession>U4THM0</accession>
<organism evidence="3 4">
    <name type="scientific">Schleiferilactobacillus shenzhenensis LY-73</name>
    <dbReference type="NCBI Taxonomy" id="1231336"/>
    <lineage>
        <taxon>Bacteria</taxon>
        <taxon>Bacillati</taxon>
        <taxon>Bacillota</taxon>
        <taxon>Bacilli</taxon>
        <taxon>Lactobacillales</taxon>
        <taxon>Lactobacillaceae</taxon>
        <taxon>Schleiferilactobacillus</taxon>
    </lineage>
</organism>
<keyword evidence="2" id="KW-1133">Transmembrane helix</keyword>
<keyword evidence="4" id="KW-1185">Reference proteome</keyword>
<feature type="transmembrane region" description="Helical" evidence="2">
    <location>
        <begin position="38"/>
        <end position="59"/>
    </location>
</feature>
<dbReference type="STRING" id="1231336.L248_2483"/>
<dbReference type="eggNOG" id="ENOG5030B7U">
    <property type="taxonomic scope" value="Bacteria"/>
</dbReference>
<evidence type="ECO:0000313" key="3">
    <source>
        <dbReference type="EMBL" id="ERL63654.1"/>
    </source>
</evidence>
<dbReference type="Proteomes" id="UP000030647">
    <property type="component" value="Unassembled WGS sequence"/>
</dbReference>
<proteinExistence type="predicted"/>
<dbReference type="HOGENOM" id="CLU_1308848_0_0_9"/>
<dbReference type="EMBL" id="KI271625">
    <property type="protein sequence ID" value="ERL63654.1"/>
    <property type="molecule type" value="Genomic_DNA"/>
</dbReference>
<reference evidence="4" key="1">
    <citation type="journal article" date="2013" name="Genome Announc.">
        <title>Whole-Genome Sequencing of Lactobacillus shenzhenensis Strain LY-73T.</title>
        <authorList>
            <person name="Lin Z."/>
            <person name="Liu Z."/>
            <person name="Yang R."/>
            <person name="Zou Y."/>
            <person name="Wan D."/>
            <person name="Chen J."/>
            <person name="Guo M."/>
            <person name="Zhao J."/>
            <person name="Fang C."/>
            <person name="Yang R."/>
            <person name="Liu F."/>
        </authorList>
    </citation>
    <scope>NUCLEOTIDE SEQUENCE [LARGE SCALE GENOMIC DNA]</scope>
    <source>
        <strain evidence="4">LY-73</strain>
    </source>
</reference>
<feature type="compositionally biased region" description="Low complexity" evidence="1">
    <location>
        <begin position="148"/>
        <end position="165"/>
    </location>
</feature>
<protein>
    <submittedName>
        <fullName evidence="3">Uncharacterized protein</fullName>
    </submittedName>
</protein>
<gene>
    <name evidence="3" type="ORF">L248_2483</name>
</gene>
<dbReference type="AlphaFoldDB" id="U4THM0"/>
<sequence>MMSTVMIVLLVIGGGMALVGLVWLIAALLRKRRWQQPVLVFTVGALVALLTFTGLGALVTDERAQSVAEKTSAQAAADASASTSAAASRRAESQADIQSSRAAADQAASQSAADASSVAAASASAAASSSRSAASAASASSAAASRSSQEAASASSASSRSQEQAVVGDTRTHQYYPATAVPDTVPASARASFSDAQAAASAGFSAATGQ</sequence>
<keyword evidence="2" id="KW-0812">Transmembrane</keyword>